<evidence type="ECO:0008006" key="17">
    <source>
        <dbReference type="Google" id="ProtNLM"/>
    </source>
</evidence>
<keyword evidence="16" id="KW-1185">Reference proteome</keyword>
<evidence type="ECO:0000259" key="14">
    <source>
        <dbReference type="Pfam" id="PF07715"/>
    </source>
</evidence>
<dbReference type="PROSITE" id="PS52016">
    <property type="entry name" value="TONB_DEPENDENT_REC_3"/>
    <property type="match status" value="1"/>
</dbReference>
<evidence type="ECO:0000256" key="7">
    <source>
        <dbReference type="ARBA" id="ARBA00023136"/>
    </source>
</evidence>
<evidence type="ECO:0000256" key="4">
    <source>
        <dbReference type="ARBA" id="ARBA00022692"/>
    </source>
</evidence>
<evidence type="ECO:0000256" key="10">
    <source>
        <dbReference type="PROSITE-ProRule" id="PRU01360"/>
    </source>
</evidence>
<sequence>MTKRTVLLAGVSLALLGGSALAQSQETFGTIELDEIIVSANRAPSEAAKTGSTVLVATAEDLEQAGDIELQDYLARLPGITVSQNGPPGTQSNLRIRGLGLAYIQVRIDGIDISDPTGTQVATNFSNLLVDDIERIEILKGSQSALYGSQAIAGVIDITTKRAAAGEVTQSAHLEGGSYATLNGSYGIAAGFERGEFSLNAQHFKTNGFSAFDEDEYPGAEADGYRNTTLSGRGSFLLTDQVELYSALRYYDTSVEYDNDYSGGANAPVSTDTILFGGRTGAKVAWWDDRVSSDISVQGMQTERKYYTDDVFQFYFKGKRFSIESINTAEITSSLDITVGTNYNKEYAEGTYGLDADMHTAGVFGQIDWSATDVLNMSLAGRLDNHSDFGTYETFRLSAAFNPDYQTTIRSSIGTGFRAPSLYELYDPYAGDSTLEPEESLSFDVGVERSWMSERLSTSIGYFYIETENLIINDAGTAYKYVQVPGTSTSQGVETSAQFTVNDYLALTADYTYTWAVNSDDERLARVPRHDVGLGAVIEPTDNWRIALQGNYVADTLANDGTDLEDYFLLNGNVAYEFDEGPELYVRAENILDQDYQTAKGYGTAGFSVYAGVRAQF</sequence>
<dbReference type="InterPro" id="IPR000531">
    <property type="entry name" value="Beta-barrel_TonB"/>
</dbReference>
<keyword evidence="3 10" id="KW-1134">Transmembrane beta strand</keyword>
<dbReference type="RefSeq" id="WP_036488368.1">
    <property type="nucleotide sequence ID" value="NZ_LVVZ01000014.1"/>
</dbReference>
<dbReference type="InterPro" id="IPR039426">
    <property type="entry name" value="TonB-dep_rcpt-like"/>
</dbReference>
<dbReference type="Pfam" id="PF00593">
    <property type="entry name" value="TonB_dep_Rec_b-barrel"/>
    <property type="match status" value="1"/>
</dbReference>
<dbReference type="Pfam" id="PF07715">
    <property type="entry name" value="Plug"/>
    <property type="match status" value="1"/>
</dbReference>
<feature type="chain" id="PRO_5010564272" description="TonB-dependent receptor" evidence="12">
    <location>
        <begin position="23"/>
        <end position="617"/>
    </location>
</feature>
<dbReference type="STRING" id="197461.A3843_09060"/>
<evidence type="ECO:0000313" key="15">
    <source>
        <dbReference type="EMBL" id="OKL44522.1"/>
    </source>
</evidence>
<dbReference type="Proteomes" id="UP000185783">
    <property type="component" value="Unassembled WGS sequence"/>
</dbReference>
<dbReference type="InterPro" id="IPR037066">
    <property type="entry name" value="Plug_dom_sf"/>
</dbReference>
<evidence type="ECO:0000256" key="12">
    <source>
        <dbReference type="SAM" id="SignalP"/>
    </source>
</evidence>
<organism evidence="15 16">
    <name type="scientific">Pseudovibrio exalbescens</name>
    <dbReference type="NCBI Taxonomy" id="197461"/>
    <lineage>
        <taxon>Bacteria</taxon>
        <taxon>Pseudomonadati</taxon>
        <taxon>Pseudomonadota</taxon>
        <taxon>Alphaproteobacteria</taxon>
        <taxon>Hyphomicrobiales</taxon>
        <taxon>Stappiaceae</taxon>
        <taxon>Pseudovibrio</taxon>
    </lineage>
</organism>
<reference evidence="15 16" key="1">
    <citation type="submission" date="2016-03" db="EMBL/GenBank/DDBJ databases">
        <title>Genome sequence of Nesiotobacter sp. nov., a moderately halophilic alphaproteobacterium isolated from the Yellow Sea, China.</title>
        <authorList>
            <person name="Zhang G."/>
            <person name="Zhang R."/>
        </authorList>
    </citation>
    <scope>NUCLEOTIDE SEQUENCE [LARGE SCALE GENOMIC DNA]</scope>
    <source>
        <strain evidence="15 16">WB1-6</strain>
    </source>
</reference>
<dbReference type="Gene3D" id="2.170.130.10">
    <property type="entry name" value="TonB-dependent receptor, plug domain"/>
    <property type="match status" value="1"/>
</dbReference>
<dbReference type="PANTHER" id="PTHR30069:SF29">
    <property type="entry name" value="HEMOGLOBIN AND HEMOGLOBIN-HAPTOGLOBIN-BINDING PROTEIN 1-RELATED"/>
    <property type="match status" value="1"/>
</dbReference>
<evidence type="ECO:0000256" key="6">
    <source>
        <dbReference type="ARBA" id="ARBA00023077"/>
    </source>
</evidence>
<dbReference type="InterPro" id="IPR036942">
    <property type="entry name" value="Beta-barrel_TonB_sf"/>
</dbReference>
<evidence type="ECO:0000256" key="11">
    <source>
        <dbReference type="RuleBase" id="RU003357"/>
    </source>
</evidence>
<evidence type="ECO:0000256" key="1">
    <source>
        <dbReference type="ARBA" id="ARBA00004571"/>
    </source>
</evidence>
<evidence type="ECO:0000259" key="13">
    <source>
        <dbReference type="Pfam" id="PF00593"/>
    </source>
</evidence>
<evidence type="ECO:0000313" key="16">
    <source>
        <dbReference type="Proteomes" id="UP000185783"/>
    </source>
</evidence>
<keyword evidence="5 12" id="KW-0732">Signal</keyword>
<evidence type="ECO:0000256" key="3">
    <source>
        <dbReference type="ARBA" id="ARBA00022452"/>
    </source>
</evidence>
<dbReference type="GO" id="GO:0015344">
    <property type="term" value="F:siderophore uptake transmembrane transporter activity"/>
    <property type="evidence" value="ECO:0007669"/>
    <property type="project" value="TreeGrafter"/>
</dbReference>
<accession>A0A1U7JIL1</accession>
<evidence type="ECO:0000256" key="9">
    <source>
        <dbReference type="ARBA" id="ARBA00023237"/>
    </source>
</evidence>
<dbReference type="EMBL" id="LVVZ01000014">
    <property type="protein sequence ID" value="OKL44522.1"/>
    <property type="molecule type" value="Genomic_DNA"/>
</dbReference>
<keyword evidence="9 10" id="KW-0998">Cell outer membrane</keyword>
<gene>
    <name evidence="15" type="ORF">A3843_09060</name>
</gene>
<dbReference type="AlphaFoldDB" id="A0A1U7JIL1"/>
<dbReference type="SUPFAM" id="SSF56935">
    <property type="entry name" value="Porins"/>
    <property type="match status" value="1"/>
</dbReference>
<dbReference type="Gene3D" id="2.40.170.20">
    <property type="entry name" value="TonB-dependent receptor, beta-barrel domain"/>
    <property type="match status" value="1"/>
</dbReference>
<feature type="domain" description="TonB-dependent receptor-like beta-barrel" evidence="13">
    <location>
        <begin position="196"/>
        <end position="591"/>
    </location>
</feature>
<comment type="similarity">
    <text evidence="10 11">Belongs to the TonB-dependent receptor family.</text>
</comment>
<feature type="domain" description="TonB-dependent receptor plug" evidence="14">
    <location>
        <begin position="48"/>
        <end position="155"/>
    </location>
</feature>
<dbReference type="InterPro" id="IPR012910">
    <property type="entry name" value="Plug_dom"/>
</dbReference>
<dbReference type="CDD" id="cd01347">
    <property type="entry name" value="ligand_gated_channel"/>
    <property type="match status" value="1"/>
</dbReference>
<evidence type="ECO:0000256" key="5">
    <source>
        <dbReference type="ARBA" id="ARBA00022729"/>
    </source>
</evidence>
<proteinExistence type="inferred from homology"/>
<dbReference type="GO" id="GO:0009279">
    <property type="term" value="C:cell outer membrane"/>
    <property type="evidence" value="ECO:0007669"/>
    <property type="project" value="UniProtKB-SubCell"/>
</dbReference>
<keyword evidence="7 10" id="KW-0472">Membrane</keyword>
<dbReference type="PANTHER" id="PTHR30069">
    <property type="entry name" value="TONB-DEPENDENT OUTER MEMBRANE RECEPTOR"/>
    <property type="match status" value="1"/>
</dbReference>
<keyword evidence="6 11" id="KW-0798">TonB box</keyword>
<feature type="signal peptide" evidence="12">
    <location>
        <begin position="1"/>
        <end position="22"/>
    </location>
</feature>
<evidence type="ECO:0000256" key="2">
    <source>
        <dbReference type="ARBA" id="ARBA00022448"/>
    </source>
</evidence>
<evidence type="ECO:0000256" key="8">
    <source>
        <dbReference type="ARBA" id="ARBA00023170"/>
    </source>
</evidence>
<keyword evidence="8" id="KW-0675">Receptor</keyword>
<keyword evidence="4 10" id="KW-0812">Transmembrane</keyword>
<comment type="subcellular location">
    <subcellularLocation>
        <location evidence="1 10">Cell outer membrane</location>
        <topology evidence="1 10">Multi-pass membrane protein</topology>
    </subcellularLocation>
</comment>
<keyword evidence="2 10" id="KW-0813">Transport</keyword>
<dbReference type="GO" id="GO:0044718">
    <property type="term" value="P:siderophore transmembrane transport"/>
    <property type="evidence" value="ECO:0007669"/>
    <property type="project" value="TreeGrafter"/>
</dbReference>
<protein>
    <recommendedName>
        <fullName evidence="17">TonB-dependent receptor</fullName>
    </recommendedName>
</protein>
<name>A0A1U7JIL1_9HYPH</name>
<comment type="caution">
    <text evidence="15">The sequence shown here is derived from an EMBL/GenBank/DDBJ whole genome shotgun (WGS) entry which is preliminary data.</text>
</comment>